<dbReference type="GO" id="GO:0008760">
    <property type="term" value="F:UDP-N-acetylglucosamine 1-carboxyvinyltransferase activity"/>
    <property type="evidence" value="ECO:0007669"/>
    <property type="project" value="UniProtKB-UniRule"/>
</dbReference>
<name>A0AAU8HR32_9FIRM</name>
<evidence type="ECO:0000256" key="7">
    <source>
        <dbReference type="ARBA" id="ARBA00022984"/>
    </source>
</evidence>
<keyword evidence="8 12" id="KW-0131">Cell cycle</keyword>
<gene>
    <name evidence="12 14" type="primary">murA</name>
    <name evidence="14" type="ORF">PRVXH_001532</name>
</gene>
<dbReference type="GO" id="GO:0051301">
    <property type="term" value="P:cell division"/>
    <property type="evidence" value="ECO:0007669"/>
    <property type="project" value="UniProtKB-KW"/>
</dbReference>
<dbReference type="CDD" id="cd01555">
    <property type="entry name" value="UdpNAET"/>
    <property type="match status" value="1"/>
</dbReference>
<keyword evidence="9 12" id="KW-0961">Cell wall biogenesis/degradation</keyword>
<feature type="binding site" evidence="12">
    <location>
        <position position="329"/>
    </location>
    <ligand>
        <name>UDP-N-acetyl-alpha-D-glucosamine</name>
        <dbReference type="ChEBI" id="CHEBI:57705"/>
    </ligand>
</feature>
<keyword evidence="6 12" id="KW-0133">Cell shape</keyword>
<comment type="subcellular location">
    <subcellularLocation>
        <location evidence="1 12">Cytoplasm</location>
    </subcellularLocation>
</comment>
<dbReference type="PANTHER" id="PTHR43783:SF1">
    <property type="entry name" value="UDP-N-ACETYLGLUCOSAMINE 1-CARBOXYVINYLTRANSFERASE"/>
    <property type="match status" value="1"/>
</dbReference>
<dbReference type="InterPro" id="IPR036968">
    <property type="entry name" value="Enolpyruvate_Tfrase_sf"/>
</dbReference>
<evidence type="ECO:0000256" key="6">
    <source>
        <dbReference type="ARBA" id="ARBA00022960"/>
    </source>
</evidence>
<sequence length="420" mass="45190">MEKLVIRGKKPLKGEVSIPGAKNSALPILAASLLVEGKCTISNVPYLKDVSMMIKILESLGANFKREADNVHLDCSDINSWNVPDDLVRTMRSSIFLMGPLLARFKKVKIVYPGGCAIGTRAIDLHIKGLASLGAKIDEKFGYIEVSADKLKGSEIYLDYPSVGATENVMLAAVKAEGTTIIKNAAREPEIIDLANFLNNIGAKVKGAGTAEIKIYGTQKAFTKHCQHDIIPDRIVAGTVMVGAAMTGGDVKLNDVIPPHLESVMIKLKEMGATISKDVNSIRVKGNLPLKAVDLIRTAPYPGFPTDMQPQMMIALTMAKGSSLVSENVFDGRFKHVGEFRRMGAQISTDNRTAVVRGVDTLRGALVESSDLRAGAALVLAGLAAENITIITNIHHIDRGYEQIEALFTSLGGDIKRVLC</sequence>
<comment type="function">
    <text evidence="12">Cell wall formation. Adds enolpyruvyl to UDP-N-acetylglucosamine.</text>
</comment>
<feature type="modified residue" description="2-(S-cysteinyl)pyruvic acid O-phosphothioketal" evidence="12">
    <location>
        <position position="116"/>
    </location>
</feature>
<keyword evidence="4 12" id="KW-0132">Cell division</keyword>
<protein>
    <recommendedName>
        <fullName evidence="12">UDP-N-acetylglucosamine 1-carboxyvinyltransferase</fullName>
        <ecNumber evidence="12">2.5.1.7</ecNumber>
    </recommendedName>
    <alternativeName>
        <fullName evidence="12">Enoylpyruvate transferase</fullName>
    </alternativeName>
    <alternativeName>
        <fullName evidence="12">UDP-N-acetylglucosamine enolpyruvyl transferase</fullName>
        <shortName evidence="12">EPT</shortName>
    </alternativeName>
</protein>
<dbReference type="GO" id="GO:0005737">
    <property type="term" value="C:cytoplasm"/>
    <property type="evidence" value="ECO:0007669"/>
    <property type="project" value="UniProtKB-SubCell"/>
</dbReference>
<keyword evidence="7 12" id="KW-0573">Peptidoglycan synthesis</keyword>
<evidence type="ECO:0000256" key="1">
    <source>
        <dbReference type="ARBA" id="ARBA00004496"/>
    </source>
</evidence>
<dbReference type="AlphaFoldDB" id="A0AAU8HR32"/>
<dbReference type="NCBIfam" id="TIGR01072">
    <property type="entry name" value="murA"/>
    <property type="match status" value="1"/>
</dbReference>
<reference evidence="14" key="1">
    <citation type="journal article" date="2018" name="Antonie Van Leeuwenhoek">
        <title>Proteinivorax hydrogeniformans sp. nov., an anaerobic, haloalkaliphilic bacterium fermenting proteinaceous compounds with high hydrogen production.</title>
        <authorList>
            <person name="Boltyanskaya Y."/>
            <person name="Detkova E."/>
            <person name="Pimenov N."/>
            <person name="Kevbrin V."/>
        </authorList>
    </citation>
    <scope>NUCLEOTIDE SEQUENCE</scope>
    <source>
        <strain evidence="14">Z-710</strain>
    </source>
</reference>
<evidence type="ECO:0000313" key="14">
    <source>
        <dbReference type="EMBL" id="XCI27625.1"/>
    </source>
</evidence>
<keyword evidence="3 12" id="KW-0963">Cytoplasm</keyword>
<dbReference type="HAMAP" id="MF_00111">
    <property type="entry name" value="MurA"/>
    <property type="match status" value="1"/>
</dbReference>
<comment type="catalytic activity">
    <reaction evidence="11 12">
        <text>phosphoenolpyruvate + UDP-N-acetyl-alpha-D-glucosamine = UDP-N-acetyl-3-O-(1-carboxyvinyl)-alpha-D-glucosamine + phosphate</text>
        <dbReference type="Rhea" id="RHEA:18681"/>
        <dbReference type="ChEBI" id="CHEBI:43474"/>
        <dbReference type="ChEBI" id="CHEBI:57705"/>
        <dbReference type="ChEBI" id="CHEBI:58702"/>
        <dbReference type="ChEBI" id="CHEBI:68483"/>
        <dbReference type="EC" id="2.5.1.7"/>
    </reaction>
</comment>
<dbReference type="EMBL" id="CP159485">
    <property type="protein sequence ID" value="XCI27625.1"/>
    <property type="molecule type" value="Genomic_DNA"/>
</dbReference>
<feature type="domain" description="Enolpyruvate transferase" evidence="13">
    <location>
        <begin position="7"/>
        <end position="405"/>
    </location>
</feature>
<keyword evidence="5 12" id="KW-0808">Transferase</keyword>
<evidence type="ECO:0000256" key="4">
    <source>
        <dbReference type="ARBA" id="ARBA00022618"/>
    </source>
</evidence>
<feature type="binding site" evidence="12">
    <location>
        <position position="92"/>
    </location>
    <ligand>
        <name>UDP-N-acetyl-alpha-D-glucosamine</name>
        <dbReference type="ChEBI" id="CHEBI:57705"/>
    </ligand>
</feature>
<evidence type="ECO:0000256" key="12">
    <source>
        <dbReference type="HAMAP-Rule" id="MF_00111"/>
    </source>
</evidence>
<evidence type="ECO:0000256" key="10">
    <source>
        <dbReference type="ARBA" id="ARBA00038367"/>
    </source>
</evidence>
<dbReference type="PANTHER" id="PTHR43783">
    <property type="entry name" value="UDP-N-ACETYLGLUCOSAMINE 1-CARBOXYVINYLTRANSFERASE"/>
    <property type="match status" value="1"/>
</dbReference>
<evidence type="ECO:0000256" key="11">
    <source>
        <dbReference type="ARBA" id="ARBA00047527"/>
    </source>
</evidence>
<evidence type="ECO:0000256" key="2">
    <source>
        <dbReference type="ARBA" id="ARBA00004752"/>
    </source>
</evidence>
<accession>A0AAU8HR32</accession>
<dbReference type="FunFam" id="3.65.10.10:FF:000001">
    <property type="entry name" value="UDP-N-acetylglucosamine 1-carboxyvinyltransferase"/>
    <property type="match status" value="1"/>
</dbReference>
<dbReference type="RefSeq" id="WP_353892203.1">
    <property type="nucleotide sequence ID" value="NZ_CP159485.1"/>
</dbReference>
<comment type="caution">
    <text evidence="12">Lacks conserved residue(s) required for the propagation of feature annotation.</text>
</comment>
<dbReference type="GO" id="GO:0008360">
    <property type="term" value="P:regulation of cell shape"/>
    <property type="evidence" value="ECO:0007669"/>
    <property type="project" value="UniProtKB-KW"/>
</dbReference>
<comment type="pathway">
    <text evidence="2 12">Cell wall biogenesis; peptidoglycan biosynthesis.</text>
</comment>
<dbReference type="Pfam" id="PF00275">
    <property type="entry name" value="EPSP_synthase"/>
    <property type="match status" value="1"/>
</dbReference>
<dbReference type="NCBIfam" id="NF006873">
    <property type="entry name" value="PRK09369.1"/>
    <property type="match status" value="1"/>
</dbReference>
<dbReference type="Gene3D" id="3.65.10.10">
    <property type="entry name" value="Enolpyruvate transferase domain"/>
    <property type="match status" value="2"/>
</dbReference>
<keyword evidence="12" id="KW-0670">Pyruvate</keyword>
<evidence type="ECO:0000259" key="13">
    <source>
        <dbReference type="Pfam" id="PF00275"/>
    </source>
</evidence>
<evidence type="ECO:0000256" key="8">
    <source>
        <dbReference type="ARBA" id="ARBA00023306"/>
    </source>
</evidence>
<evidence type="ECO:0000256" key="9">
    <source>
        <dbReference type="ARBA" id="ARBA00023316"/>
    </source>
</evidence>
<evidence type="ECO:0000256" key="3">
    <source>
        <dbReference type="ARBA" id="ARBA00022490"/>
    </source>
</evidence>
<organism evidence="14">
    <name type="scientific">Proteinivorax hydrogeniformans</name>
    <dbReference type="NCBI Taxonomy" id="1826727"/>
    <lineage>
        <taxon>Bacteria</taxon>
        <taxon>Bacillati</taxon>
        <taxon>Bacillota</taxon>
        <taxon>Clostridia</taxon>
        <taxon>Eubacteriales</taxon>
        <taxon>Proteinivoracaceae</taxon>
        <taxon>Proteinivorax</taxon>
    </lineage>
</organism>
<proteinExistence type="inferred from homology"/>
<evidence type="ECO:0000256" key="5">
    <source>
        <dbReference type="ARBA" id="ARBA00022679"/>
    </source>
</evidence>
<feature type="binding site" evidence="12">
    <location>
        <position position="307"/>
    </location>
    <ligand>
        <name>UDP-N-acetyl-alpha-D-glucosamine</name>
        <dbReference type="ChEBI" id="CHEBI:57705"/>
    </ligand>
</feature>
<dbReference type="InterPro" id="IPR050068">
    <property type="entry name" value="MurA_subfamily"/>
</dbReference>
<reference evidence="14" key="2">
    <citation type="submission" date="2024-06" db="EMBL/GenBank/DDBJ databases">
        <authorList>
            <person name="Petrova K.O."/>
            <person name="Toshchakov S.V."/>
            <person name="Boltjanskaja Y.V."/>
            <person name="Kevbrin V.V."/>
        </authorList>
    </citation>
    <scope>NUCLEOTIDE SEQUENCE</scope>
    <source>
        <strain evidence="14">Z-710</strain>
    </source>
</reference>
<feature type="binding site" evidence="12">
    <location>
        <begin position="22"/>
        <end position="23"/>
    </location>
    <ligand>
        <name>phosphoenolpyruvate</name>
        <dbReference type="ChEBI" id="CHEBI:58702"/>
    </ligand>
</feature>
<dbReference type="GO" id="GO:0071555">
    <property type="term" value="P:cell wall organization"/>
    <property type="evidence" value="ECO:0007669"/>
    <property type="project" value="UniProtKB-KW"/>
</dbReference>
<dbReference type="InterPro" id="IPR013792">
    <property type="entry name" value="RNA3'P_cycl/enolpyr_Trfase_a/b"/>
</dbReference>
<feature type="active site" description="Proton donor" evidence="12">
    <location>
        <position position="116"/>
    </location>
</feature>
<comment type="similarity">
    <text evidence="10 12">Belongs to the EPSP synthase family. MurA subfamily.</text>
</comment>
<dbReference type="InterPro" id="IPR001986">
    <property type="entry name" value="Enolpyruvate_Tfrase_dom"/>
</dbReference>
<dbReference type="EC" id="2.5.1.7" evidence="12"/>
<dbReference type="InterPro" id="IPR005750">
    <property type="entry name" value="UDP_GlcNAc_COvinyl_MurA"/>
</dbReference>
<dbReference type="GO" id="GO:0019277">
    <property type="term" value="P:UDP-N-acetylgalactosamine biosynthetic process"/>
    <property type="evidence" value="ECO:0007669"/>
    <property type="project" value="InterPro"/>
</dbReference>
<dbReference type="GO" id="GO:0009252">
    <property type="term" value="P:peptidoglycan biosynthetic process"/>
    <property type="evidence" value="ECO:0007669"/>
    <property type="project" value="UniProtKB-UniRule"/>
</dbReference>
<dbReference type="SUPFAM" id="SSF55205">
    <property type="entry name" value="EPT/RTPC-like"/>
    <property type="match status" value="1"/>
</dbReference>